<dbReference type="Pfam" id="PF02572">
    <property type="entry name" value="CobA_CobO_BtuR"/>
    <property type="match status" value="1"/>
</dbReference>
<dbReference type="PIRSF" id="PIRSF015617">
    <property type="entry name" value="Adensltrnsf_CobA"/>
    <property type="match status" value="1"/>
</dbReference>
<evidence type="ECO:0000313" key="2">
    <source>
        <dbReference type="Proteomes" id="UP000229112"/>
    </source>
</evidence>
<organism evidence="1 2">
    <name type="scientific">Candidatus Harrisonbacteria bacterium CG10_big_fil_rev_8_21_14_0_10_38_8</name>
    <dbReference type="NCBI Taxonomy" id="1974582"/>
    <lineage>
        <taxon>Bacteria</taxon>
        <taxon>Candidatus Harrisoniibacteriota</taxon>
    </lineage>
</organism>
<dbReference type="SUPFAM" id="SSF52540">
    <property type="entry name" value="P-loop containing nucleoside triphosphate hydrolases"/>
    <property type="match status" value="1"/>
</dbReference>
<dbReference type="EMBL" id="PFAY01000006">
    <property type="protein sequence ID" value="PIT93280.1"/>
    <property type="molecule type" value="Genomic_DNA"/>
</dbReference>
<comment type="caution">
    <text evidence="1">The sequence shown here is derived from an EMBL/GenBank/DDBJ whole genome shotgun (WGS) entry which is preliminary data.</text>
</comment>
<reference evidence="2" key="1">
    <citation type="submission" date="2017-09" db="EMBL/GenBank/DDBJ databases">
        <title>Depth-based differentiation of microbial function through sediment-hosted aquifers and enrichment of novel symbionts in the deep terrestrial subsurface.</title>
        <authorList>
            <person name="Probst A.J."/>
            <person name="Ladd B."/>
            <person name="Jarett J.K."/>
            <person name="Geller-Mcgrath D.E."/>
            <person name="Sieber C.M.K."/>
            <person name="Emerson J.B."/>
            <person name="Anantharaman K."/>
            <person name="Thomas B.C."/>
            <person name="Malmstrom R."/>
            <person name="Stieglmeier M."/>
            <person name="Klingl A."/>
            <person name="Woyke T."/>
            <person name="Ryan C.M."/>
            <person name="Banfield J.F."/>
        </authorList>
    </citation>
    <scope>NUCLEOTIDE SEQUENCE [LARGE SCALE GENOMIC DNA]</scope>
</reference>
<dbReference type="PANTHER" id="PTHR46638:SF1">
    <property type="entry name" value="CORRINOID ADENOSYLTRANSFERASE"/>
    <property type="match status" value="1"/>
</dbReference>
<dbReference type="GO" id="GO:0009236">
    <property type="term" value="P:cobalamin biosynthetic process"/>
    <property type="evidence" value="ECO:0007669"/>
    <property type="project" value="InterPro"/>
</dbReference>
<proteinExistence type="predicted"/>
<protein>
    <recommendedName>
        <fullName evidence="3">Cob(I)yrinic acid a,c-diamide adenosyltransferase</fullName>
    </recommendedName>
</protein>
<dbReference type="AlphaFoldDB" id="A0A2M6WKH3"/>
<dbReference type="Gene3D" id="3.40.50.300">
    <property type="entry name" value="P-loop containing nucleotide triphosphate hydrolases"/>
    <property type="match status" value="1"/>
</dbReference>
<dbReference type="InterPro" id="IPR003724">
    <property type="entry name" value="CblAdoTrfase_CobA"/>
</dbReference>
<name>A0A2M6WKH3_9BACT</name>
<dbReference type="PANTHER" id="PTHR46638">
    <property type="entry name" value="CORRINOID ADENOSYLTRANSFERASE"/>
    <property type="match status" value="1"/>
</dbReference>
<gene>
    <name evidence="1" type="ORF">COU06_00795</name>
</gene>
<dbReference type="GO" id="GO:0008817">
    <property type="term" value="F:corrinoid adenosyltransferase activity"/>
    <property type="evidence" value="ECO:0007669"/>
    <property type="project" value="InterPro"/>
</dbReference>
<evidence type="ECO:0000313" key="1">
    <source>
        <dbReference type="EMBL" id="PIT93280.1"/>
    </source>
</evidence>
<sequence length="181" mass="20006">MIVVITGNGKGKTTSSLGMAMRALGRGKRVLMVQFIKGPWQSGEDLAVEMFSRERMSDSSIGKGELVFKKMGLGFVGILGDKLPFSDHVKAAKEALEYIKSEFDNFDLVVMDEVNNAVKLNLIAKEEVLGIIENTPLEKIVVLTGRDACDEFIQRADLVSEVKEIKHPFNDGELAKINLEF</sequence>
<evidence type="ECO:0008006" key="3">
    <source>
        <dbReference type="Google" id="ProtNLM"/>
    </source>
</evidence>
<dbReference type="InterPro" id="IPR027417">
    <property type="entry name" value="P-loop_NTPase"/>
</dbReference>
<accession>A0A2M6WKH3</accession>
<dbReference type="Proteomes" id="UP000229112">
    <property type="component" value="Unassembled WGS sequence"/>
</dbReference>
<dbReference type="GO" id="GO:0005524">
    <property type="term" value="F:ATP binding"/>
    <property type="evidence" value="ECO:0007669"/>
    <property type="project" value="InterPro"/>
</dbReference>